<protein>
    <submittedName>
        <fullName evidence="2">Uncharacterized protein</fullName>
    </submittedName>
</protein>
<name>A0A1N6K3T8_9BACT</name>
<dbReference type="OrthoDB" id="5706484at2"/>
<evidence type="ECO:0000313" key="2">
    <source>
        <dbReference type="EMBL" id="SIO51225.1"/>
    </source>
</evidence>
<accession>A0A1N6K3T8</accession>
<dbReference type="STRING" id="536979.SAMN04488055_5023"/>
<sequence>MKADELENIWQAYDEKLAQSLELNIKVLEKIEGQQVHRSFNALIRFKRFAILFGFPWNAFLLFLLYYTWREPFFAISAVLLVIINTYAMVEYAKQIRVIRRINFSNAISITQEQLTWLHISVIRTFKIIFLQLPLWTVFYIKIPLLAGAGWSYWIIQSLVTLLSIFISVWLYRNISAKNAGSKWVKALIWEDGGKSIEKATRFMQEIEEFKKEIL</sequence>
<evidence type="ECO:0000256" key="1">
    <source>
        <dbReference type="SAM" id="Phobius"/>
    </source>
</evidence>
<keyword evidence="1" id="KW-0472">Membrane</keyword>
<reference evidence="2 3" key="1">
    <citation type="submission" date="2016-11" db="EMBL/GenBank/DDBJ databases">
        <authorList>
            <person name="Jaros S."/>
            <person name="Januszkiewicz K."/>
            <person name="Wedrychowicz H."/>
        </authorList>
    </citation>
    <scope>NUCLEOTIDE SEQUENCE [LARGE SCALE GENOMIC DNA]</scope>
    <source>
        <strain evidence="2 3">DSM 24787</strain>
    </source>
</reference>
<keyword evidence="1" id="KW-1133">Transmembrane helix</keyword>
<dbReference type="Proteomes" id="UP000185003">
    <property type="component" value="Unassembled WGS sequence"/>
</dbReference>
<feature type="transmembrane region" description="Helical" evidence="1">
    <location>
        <begin position="73"/>
        <end position="93"/>
    </location>
</feature>
<evidence type="ECO:0000313" key="3">
    <source>
        <dbReference type="Proteomes" id="UP000185003"/>
    </source>
</evidence>
<feature type="transmembrane region" description="Helical" evidence="1">
    <location>
        <begin position="49"/>
        <end position="67"/>
    </location>
</feature>
<dbReference type="RefSeq" id="WP_074242291.1">
    <property type="nucleotide sequence ID" value="NZ_FSRA01000002.1"/>
</dbReference>
<keyword evidence="3" id="KW-1185">Reference proteome</keyword>
<feature type="transmembrane region" description="Helical" evidence="1">
    <location>
        <begin position="153"/>
        <end position="172"/>
    </location>
</feature>
<proteinExistence type="predicted"/>
<feature type="transmembrane region" description="Helical" evidence="1">
    <location>
        <begin position="128"/>
        <end position="147"/>
    </location>
</feature>
<dbReference type="AlphaFoldDB" id="A0A1N6K3T8"/>
<organism evidence="2 3">
    <name type="scientific">Chitinophaga niabensis</name>
    <dbReference type="NCBI Taxonomy" id="536979"/>
    <lineage>
        <taxon>Bacteria</taxon>
        <taxon>Pseudomonadati</taxon>
        <taxon>Bacteroidota</taxon>
        <taxon>Chitinophagia</taxon>
        <taxon>Chitinophagales</taxon>
        <taxon>Chitinophagaceae</taxon>
        <taxon>Chitinophaga</taxon>
    </lineage>
</organism>
<dbReference type="EMBL" id="FSRA01000002">
    <property type="protein sequence ID" value="SIO51225.1"/>
    <property type="molecule type" value="Genomic_DNA"/>
</dbReference>
<keyword evidence="1" id="KW-0812">Transmembrane</keyword>
<gene>
    <name evidence="2" type="ORF">SAMN04488055_5023</name>
</gene>